<feature type="domain" description="Type I restriction enzyme HindI endonuclease subunit-like C-terminal" evidence="2">
    <location>
        <begin position="18"/>
        <end position="361"/>
    </location>
</feature>
<sequence>MNDYTNRDKHNYGDTDIAKTALPKFIEKLEVCRDLLYGFDYSSFMNENATDLSRARAISGGVNYLTAVGVSAPKLVTDYDDIPYARVASPQAGYGDRASHKEVFIKESMLLRQALSLCRSLLAPAQRYEAAYFEALRTLLTRITGADKPLSLKEINARINELLKASIRSDGVINLFSDVDTGFSLFDPNFLDEISRMKEKNLAVEILKKLLAEQVSLYRKTNLVKSEKFSEMLSHTMKAYLNGMLSNEEVIEELIKMAAEMASAQTEGDSLGLTAEELAFYDALTLPAAVKDFYQNEELVAMTHELTDMLRKNRTIDWQKKDSARAGMRRMVKKLLRKYKYPPEGLEDALATVIGQCEMWTDN</sequence>
<dbReference type="EMBL" id="VSSQ01037881">
    <property type="protein sequence ID" value="MPM90692.1"/>
    <property type="molecule type" value="Genomic_DNA"/>
</dbReference>
<evidence type="ECO:0000259" key="2">
    <source>
        <dbReference type="Pfam" id="PF11867"/>
    </source>
</evidence>
<protein>
    <recommendedName>
        <fullName evidence="2">Type I restriction enzyme HindI endonuclease subunit-like C-terminal domain-containing protein</fullName>
    </recommendedName>
</protein>
<gene>
    <name evidence="3" type="ORF">SDC9_137814</name>
</gene>
<reference evidence="3" key="1">
    <citation type="submission" date="2019-08" db="EMBL/GenBank/DDBJ databases">
        <authorList>
            <person name="Kucharzyk K."/>
            <person name="Murdoch R.W."/>
            <person name="Higgins S."/>
            <person name="Loffler F."/>
        </authorList>
    </citation>
    <scope>NUCLEOTIDE SEQUENCE</scope>
</reference>
<comment type="caution">
    <text evidence="3">The sequence shown here is derived from an EMBL/GenBank/DDBJ whole genome shotgun (WGS) entry which is preliminary data.</text>
</comment>
<dbReference type="Pfam" id="PF11867">
    <property type="entry name" value="T1RH-like_C"/>
    <property type="match status" value="1"/>
</dbReference>
<dbReference type="InterPro" id="IPR051268">
    <property type="entry name" value="Type-I_R_enzyme_R_subunit"/>
</dbReference>
<name>A0A645DQD8_9ZZZZ</name>
<evidence type="ECO:0000313" key="3">
    <source>
        <dbReference type="EMBL" id="MPM90692.1"/>
    </source>
</evidence>
<organism evidence="3">
    <name type="scientific">bioreactor metagenome</name>
    <dbReference type="NCBI Taxonomy" id="1076179"/>
    <lineage>
        <taxon>unclassified sequences</taxon>
        <taxon>metagenomes</taxon>
        <taxon>ecological metagenomes</taxon>
    </lineage>
</organism>
<keyword evidence="1" id="KW-0680">Restriction system</keyword>
<evidence type="ECO:0000256" key="1">
    <source>
        <dbReference type="ARBA" id="ARBA00022747"/>
    </source>
</evidence>
<dbReference type="PANTHER" id="PTHR30195">
    <property type="entry name" value="TYPE I SITE-SPECIFIC DEOXYRIBONUCLEASE PROTEIN SUBUNIT M AND R"/>
    <property type="match status" value="1"/>
</dbReference>
<proteinExistence type="predicted"/>
<dbReference type="InterPro" id="IPR021810">
    <property type="entry name" value="T1RH-like_C"/>
</dbReference>
<accession>A0A645DQD8</accession>
<dbReference type="PANTHER" id="PTHR30195:SF15">
    <property type="entry name" value="TYPE I RESTRICTION ENZYME HINDI ENDONUCLEASE SUBUNIT"/>
    <property type="match status" value="1"/>
</dbReference>
<dbReference type="GO" id="GO:0009307">
    <property type="term" value="P:DNA restriction-modification system"/>
    <property type="evidence" value="ECO:0007669"/>
    <property type="project" value="UniProtKB-KW"/>
</dbReference>
<dbReference type="AlphaFoldDB" id="A0A645DQD8"/>